<keyword evidence="5" id="KW-0460">Magnesium</keyword>
<keyword evidence="4" id="KW-0479">Metal-binding</keyword>
<evidence type="ECO:0000256" key="1">
    <source>
        <dbReference type="ARBA" id="ARBA00001946"/>
    </source>
</evidence>
<dbReference type="PANTHER" id="PTHR12001:SF85">
    <property type="entry name" value="SHORT CHAIN ISOPRENYL DIPHOSPHATE SYNTHASE"/>
    <property type="match status" value="1"/>
</dbReference>
<dbReference type="GO" id="GO:0004659">
    <property type="term" value="F:prenyltransferase activity"/>
    <property type="evidence" value="ECO:0007669"/>
    <property type="project" value="InterPro"/>
</dbReference>
<dbReference type="EMBL" id="JADKFW010000018">
    <property type="protein sequence ID" value="MBK9719298.1"/>
    <property type="molecule type" value="Genomic_DNA"/>
</dbReference>
<evidence type="ECO:0000256" key="5">
    <source>
        <dbReference type="ARBA" id="ARBA00022842"/>
    </source>
</evidence>
<dbReference type="InterPro" id="IPR033749">
    <property type="entry name" value="Polyprenyl_synt_CS"/>
</dbReference>
<accession>A0A9D7SBF1</accession>
<evidence type="ECO:0000313" key="7">
    <source>
        <dbReference type="EMBL" id="MBK9719298.1"/>
    </source>
</evidence>
<dbReference type="InterPro" id="IPR000092">
    <property type="entry name" value="Polyprenyl_synt"/>
</dbReference>
<dbReference type="InterPro" id="IPR008949">
    <property type="entry name" value="Isoprenoid_synthase_dom_sf"/>
</dbReference>
<dbReference type="Proteomes" id="UP000808349">
    <property type="component" value="Unassembled WGS sequence"/>
</dbReference>
<protein>
    <submittedName>
        <fullName evidence="7">Polyprenyl synthetase family protein</fullName>
    </submittedName>
</protein>
<dbReference type="CDD" id="cd00685">
    <property type="entry name" value="Trans_IPPS_HT"/>
    <property type="match status" value="1"/>
</dbReference>
<sequence length="329" mass="37903">MVEAKIRPFDDLIAAYQEYSARYDFIKDPVHLYEPVGYIMRQGGKKIRPLALLMVQNTFNGNIDSGLPVALALEMFHNFTLMHDDIMDNAETRRGQPTVFHKYGINAAILSGDVMLVEATQLINKCSRENQTEQILELFLQTAKEVCEGQRFDMDFEQRETVSLSEYLEMIRLKTSVLLAASLKMGALLSKCNATLCETLYELGINLGLGFQIHDDWLDFYGDSKQTGKKIGGDILQGKKSILILTALQDLDHVNHHKLLNDYKLKLNDEDKLAKIGQWFEQLDIKNKVSKRYLSYQEKCEAIIQQMECESWQKNKLREFVTLILDRKY</sequence>
<dbReference type="AlphaFoldDB" id="A0A9D7SBF1"/>
<evidence type="ECO:0000256" key="3">
    <source>
        <dbReference type="ARBA" id="ARBA00022679"/>
    </source>
</evidence>
<dbReference type="Gene3D" id="1.10.600.10">
    <property type="entry name" value="Farnesyl Diphosphate Synthase"/>
    <property type="match status" value="1"/>
</dbReference>
<evidence type="ECO:0000313" key="8">
    <source>
        <dbReference type="Proteomes" id="UP000808349"/>
    </source>
</evidence>
<dbReference type="PANTHER" id="PTHR12001">
    <property type="entry name" value="GERANYLGERANYL PYROPHOSPHATE SYNTHASE"/>
    <property type="match status" value="1"/>
</dbReference>
<evidence type="ECO:0000256" key="2">
    <source>
        <dbReference type="ARBA" id="ARBA00006706"/>
    </source>
</evidence>
<name>A0A9D7SBF1_9BACT</name>
<gene>
    <name evidence="7" type="ORF">IPO85_17640</name>
</gene>
<evidence type="ECO:0000256" key="4">
    <source>
        <dbReference type="ARBA" id="ARBA00022723"/>
    </source>
</evidence>
<keyword evidence="3 6" id="KW-0808">Transferase</keyword>
<dbReference type="SUPFAM" id="SSF48576">
    <property type="entry name" value="Terpenoid synthases"/>
    <property type="match status" value="1"/>
</dbReference>
<comment type="cofactor">
    <cofactor evidence="1">
        <name>Mg(2+)</name>
        <dbReference type="ChEBI" id="CHEBI:18420"/>
    </cofactor>
</comment>
<dbReference type="GO" id="GO:0008299">
    <property type="term" value="P:isoprenoid biosynthetic process"/>
    <property type="evidence" value="ECO:0007669"/>
    <property type="project" value="InterPro"/>
</dbReference>
<comment type="similarity">
    <text evidence="2 6">Belongs to the FPP/GGPP synthase family.</text>
</comment>
<evidence type="ECO:0000256" key="6">
    <source>
        <dbReference type="RuleBase" id="RU004466"/>
    </source>
</evidence>
<dbReference type="SFLD" id="SFLDS00005">
    <property type="entry name" value="Isoprenoid_Synthase_Type_I"/>
    <property type="match status" value="1"/>
</dbReference>
<dbReference type="Pfam" id="PF00348">
    <property type="entry name" value="polyprenyl_synt"/>
    <property type="match status" value="1"/>
</dbReference>
<dbReference type="GO" id="GO:0046872">
    <property type="term" value="F:metal ion binding"/>
    <property type="evidence" value="ECO:0007669"/>
    <property type="project" value="UniProtKB-KW"/>
</dbReference>
<dbReference type="SFLD" id="SFLDG01017">
    <property type="entry name" value="Polyprenyl_Transferase_Like"/>
    <property type="match status" value="1"/>
</dbReference>
<comment type="caution">
    <text evidence="7">The sequence shown here is derived from an EMBL/GenBank/DDBJ whole genome shotgun (WGS) entry which is preliminary data.</text>
</comment>
<dbReference type="PROSITE" id="PS00723">
    <property type="entry name" value="POLYPRENYL_SYNTHASE_1"/>
    <property type="match status" value="1"/>
</dbReference>
<reference evidence="7 8" key="1">
    <citation type="submission" date="2020-10" db="EMBL/GenBank/DDBJ databases">
        <title>Connecting structure to function with the recovery of over 1000 high-quality activated sludge metagenome-assembled genomes encoding full-length rRNA genes using long-read sequencing.</title>
        <authorList>
            <person name="Singleton C.M."/>
            <person name="Petriglieri F."/>
            <person name="Kristensen J.M."/>
            <person name="Kirkegaard R.H."/>
            <person name="Michaelsen T.Y."/>
            <person name="Andersen M.H."/>
            <person name="Karst S.M."/>
            <person name="Dueholm M.S."/>
            <person name="Nielsen P.H."/>
            <person name="Albertsen M."/>
        </authorList>
    </citation>
    <scope>NUCLEOTIDE SEQUENCE [LARGE SCALE GENOMIC DNA]</scope>
    <source>
        <strain evidence="7">Ribe_18-Q3-R11-54_BAT3C.373</strain>
    </source>
</reference>
<organism evidence="7 8">
    <name type="scientific">Candidatus Defluviibacterium haderslevense</name>
    <dbReference type="NCBI Taxonomy" id="2981993"/>
    <lineage>
        <taxon>Bacteria</taxon>
        <taxon>Pseudomonadati</taxon>
        <taxon>Bacteroidota</taxon>
        <taxon>Saprospiria</taxon>
        <taxon>Saprospirales</taxon>
        <taxon>Saprospiraceae</taxon>
        <taxon>Candidatus Defluviibacterium</taxon>
    </lineage>
</organism>
<proteinExistence type="inferred from homology"/>